<evidence type="ECO:0000313" key="1">
    <source>
        <dbReference type="EMBL" id="BBI97184.1"/>
    </source>
</evidence>
<accession>A0A455VVN5</accession>
<sequence length="265" mass="30601">MKKIPERLSDMDGVKNLRIKELSKMFSPHFSSLRNYQVFIMHLVILLGKHKPVDDRDRTIRNLLADCNDMLDPIASSLKEGKYNVASTLTRRLYEDISLANAFMLNHELHDRWHSGEEIKNQEVREELDKSELGADIDSTRYLYGLLSDLSHPSRVAIMDRFLGEGVDFSLGGYPTPSVYHVAETLVQCLSLVFWLCAATALFYKPLIYKHNPDLVKIYKFAAEHAQKINGQLHKELDRLLSEENITFIEKKYPPRKKGTLKRKP</sequence>
<dbReference type="AlphaFoldDB" id="A0A455VVN5"/>
<proteinExistence type="predicted"/>
<reference evidence="1" key="1">
    <citation type="submission" date="2019-03" db="EMBL/GenBank/DDBJ databases">
        <title>Complete genome sequences of Enterobacter asburiae str. MRY18-106 isolated from a patient in Japan.</title>
        <authorList>
            <person name="Sekizuka T."/>
            <person name="Matsui M."/>
            <person name="Takara T."/>
            <person name="Uechi A."/>
            <person name="Harakuni M."/>
            <person name="Kimura T."/>
            <person name="Suzuki S."/>
            <person name="Kuroda M."/>
        </authorList>
    </citation>
    <scope>NUCLEOTIDE SEQUENCE</scope>
    <source>
        <strain evidence="1">MRY18-106</strain>
    </source>
</reference>
<protein>
    <submittedName>
        <fullName evidence="1">Uncharacterized protein</fullName>
    </submittedName>
</protein>
<dbReference type="EMBL" id="AP019533">
    <property type="protein sequence ID" value="BBI97184.1"/>
    <property type="molecule type" value="Genomic_DNA"/>
</dbReference>
<gene>
    <name evidence="1" type="ORF">MRY18106EAS_37160</name>
</gene>
<name>A0A455VVN5_ENTAS</name>
<organism evidence="1">
    <name type="scientific">Enterobacter asburiae</name>
    <dbReference type="NCBI Taxonomy" id="61645"/>
    <lineage>
        <taxon>Bacteria</taxon>
        <taxon>Pseudomonadati</taxon>
        <taxon>Pseudomonadota</taxon>
        <taxon>Gammaproteobacteria</taxon>
        <taxon>Enterobacterales</taxon>
        <taxon>Enterobacteriaceae</taxon>
        <taxon>Enterobacter</taxon>
        <taxon>Enterobacter cloacae complex</taxon>
    </lineage>
</organism>
<dbReference type="RefSeq" id="WP_434924224.1">
    <property type="nucleotide sequence ID" value="NZ_JBGMDL010000006.1"/>
</dbReference>